<dbReference type="RefSeq" id="XP_009164182.1">
    <property type="nucleotide sequence ID" value="XM_009165918.1"/>
</dbReference>
<organism evidence="1 2">
    <name type="scientific">Opisthorchis viverrini</name>
    <name type="common">Southeast Asian liver fluke</name>
    <dbReference type="NCBI Taxonomy" id="6198"/>
    <lineage>
        <taxon>Eukaryota</taxon>
        <taxon>Metazoa</taxon>
        <taxon>Spiralia</taxon>
        <taxon>Lophotrochozoa</taxon>
        <taxon>Platyhelminthes</taxon>
        <taxon>Trematoda</taxon>
        <taxon>Digenea</taxon>
        <taxon>Opisthorchiida</taxon>
        <taxon>Opisthorchiata</taxon>
        <taxon>Opisthorchiidae</taxon>
        <taxon>Opisthorchis</taxon>
    </lineage>
</organism>
<dbReference type="Proteomes" id="UP000054324">
    <property type="component" value="Unassembled WGS sequence"/>
</dbReference>
<reference evidence="1 2" key="1">
    <citation type="submission" date="2013-11" db="EMBL/GenBank/DDBJ databases">
        <title>Opisthorchis viverrini - life in the bile duct.</title>
        <authorList>
            <person name="Young N.D."/>
            <person name="Nagarajan N."/>
            <person name="Lin S.J."/>
            <person name="Korhonen P.K."/>
            <person name="Jex A.R."/>
            <person name="Hall R.S."/>
            <person name="Safavi-Hemami H."/>
            <person name="Kaewkong W."/>
            <person name="Bertrand D."/>
            <person name="Gao S."/>
            <person name="Seet Q."/>
            <person name="Wongkham S."/>
            <person name="Teh B.T."/>
            <person name="Wongkham C."/>
            <person name="Intapan P.M."/>
            <person name="Maleewong W."/>
            <person name="Yang X."/>
            <person name="Hu M."/>
            <person name="Wang Z."/>
            <person name="Hofmann A."/>
            <person name="Sternberg P.W."/>
            <person name="Tan P."/>
            <person name="Wang J."/>
            <person name="Gasser R.B."/>
        </authorList>
    </citation>
    <scope>NUCLEOTIDE SEQUENCE [LARGE SCALE GENOMIC DNA]</scope>
</reference>
<dbReference type="KEGG" id="ovi:T265_01808"/>
<evidence type="ECO:0000313" key="1">
    <source>
        <dbReference type="EMBL" id="KER32030.1"/>
    </source>
</evidence>
<dbReference type="AlphaFoldDB" id="A0A075A8H7"/>
<proteinExistence type="predicted"/>
<evidence type="ECO:0000313" key="2">
    <source>
        <dbReference type="Proteomes" id="UP000054324"/>
    </source>
</evidence>
<name>A0A075A8H7_OPIVI</name>
<sequence>MGARKWYPDPTASKCIKDSHASKLPKKLLWSTKTLSFVPTSGYRETKPEVMRHLNNKGIDHLKICVKPTQPRPWKKDYHAQRNPKVLIQHRYTGLAKRRRMCQRTYSLGALILTPVLLRTREGETKARNKRSET</sequence>
<dbReference type="GeneID" id="20315996"/>
<accession>A0A075A8H7</accession>
<keyword evidence="2" id="KW-1185">Reference proteome</keyword>
<protein>
    <submittedName>
        <fullName evidence="1">Uncharacterized protein</fullName>
    </submittedName>
</protein>
<gene>
    <name evidence="1" type="ORF">T265_01808</name>
</gene>
<dbReference type="EMBL" id="KL596638">
    <property type="protein sequence ID" value="KER32030.1"/>
    <property type="molecule type" value="Genomic_DNA"/>
</dbReference>
<dbReference type="CTD" id="20315996"/>